<proteinExistence type="predicted"/>
<dbReference type="Pfam" id="PF07727">
    <property type="entry name" value="RVT_2"/>
    <property type="match status" value="1"/>
</dbReference>
<evidence type="ECO:0000313" key="2">
    <source>
        <dbReference type="EMBL" id="CAD8649981.1"/>
    </source>
</evidence>
<gene>
    <name evidence="2" type="ORF">CCUR1050_LOCUS26358</name>
</gene>
<reference evidence="2" key="1">
    <citation type="submission" date="2021-01" db="EMBL/GenBank/DDBJ databases">
        <authorList>
            <person name="Corre E."/>
            <person name="Pelletier E."/>
            <person name="Niang G."/>
            <person name="Scheremetjew M."/>
            <person name="Finn R."/>
            <person name="Kale V."/>
            <person name="Holt S."/>
            <person name="Cochrane G."/>
            <person name="Meng A."/>
            <person name="Brown T."/>
            <person name="Cohen L."/>
        </authorList>
    </citation>
    <scope>NUCLEOTIDE SEQUENCE</scope>
    <source>
        <strain evidence="2">CCAP979/52</strain>
    </source>
</reference>
<dbReference type="PANTHER" id="PTHR11439:SF467">
    <property type="entry name" value="INTEGRASE CATALYTIC DOMAIN-CONTAINING PROTEIN"/>
    <property type="match status" value="1"/>
</dbReference>
<protein>
    <recommendedName>
        <fullName evidence="1">Reverse transcriptase Ty1/copia-type domain-containing protein</fullName>
    </recommendedName>
</protein>
<feature type="domain" description="Reverse transcriptase Ty1/copia-type" evidence="1">
    <location>
        <begin position="63"/>
        <end position="294"/>
    </location>
</feature>
<dbReference type="AlphaFoldDB" id="A0A7S0MSU5"/>
<dbReference type="PANTHER" id="PTHR11439">
    <property type="entry name" value="GAG-POL-RELATED RETROTRANSPOSON"/>
    <property type="match status" value="1"/>
</dbReference>
<organism evidence="2">
    <name type="scientific">Cryptomonas curvata</name>
    <dbReference type="NCBI Taxonomy" id="233186"/>
    <lineage>
        <taxon>Eukaryota</taxon>
        <taxon>Cryptophyceae</taxon>
        <taxon>Cryptomonadales</taxon>
        <taxon>Cryptomonadaceae</taxon>
        <taxon>Cryptomonas</taxon>
    </lineage>
</organism>
<dbReference type="EMBL" id="HBEZ01047940">
    <property type="protein sequence ID" value="CAD8649981.1"/>
    <property type="molecule type" value="Transcribed_RNA"/>
</dbReference>
<dbReference type="InterPro" id="IPR013103">
    <property type="entry name" value="RVT_2"/>
</dbReference>
<evidence type="ECO:0000259" key="1">
    <source>
        <dbReference type="Pfam" id="PF07727"/>
    </source>
</evidence>
<name>A0A7S0MSU5_9CRYP</name>
<accession>A0A7S0MSU5</accession>
<sequence>MIHAKPAVFRSVVPNPLFPLAGDSVLIPKTDQQAQKQPCAPYWNADKELCLARHRELHAHDDVDRPDASVQVLDTKWVFDLKINSTTRMIERFKTRIVANGQPQILGFDCFDVHAPTVPMCEIKLLLAIAAFRDMELYQMDTTTAFISAALKPGELIYCNPPRGVDLGLGSNGLPRVWKLNAPLEGTRPAAMRWTQTSGIPIQSFGFVPIGSGGAFWMYNRPPEFMLLCTHVDDFLIAATTLILAERFLAHYRKHHLCKFGLAATFVGVDVIRDRSTRRIYLSQATLIDRLLEQEFAGIMRRENLTGNDLRYNPGKELNKWEQLCPCATPFDYKMPRLSNADSPEIIDAALVHWMQVVVGTLFYILNTHPDLVHSVHQLARFVHNPGPSHIKALDHVLRYLAGTGDLCLIVGNWTDTDLRFLAGFHSNADASHKNVELDFRGITGIAVFAFGTLLLARSFVQDQVSASSCEAEYYAYSSGAKDIEYVRLLLRDLLLFPDDALAPAMLVDSEPAIAVSQGPTQRSRTKHIDFTLALCRDYVMRGRVRLEYCSTSAQIADMFTKQLGPGIFLAYRARFMGFVPSLLT</sequence>
<dbReference type="CDD" id="cd09272">
    <property type="entry name" value="RNase_HI_RT_Ty1"/>
    <property type="match status" value="1"/>
</dbReference>